<feature type="domain" description="HNH" evidence="1">
    <location>
        <begin position="30"/>
        <end position="85"/>
    </location>
</feature>
<keyword evidence="3" id="KW-1185">Reference proteome</keyword>
<keyword evidence="2" id="KW-0540">Nuclease</keyword>
<evidence type="ECO:0000259" key="1">
    <source>
        <dbReference type="Pfam" id="PF01844"/>
    </source>
</evidence>
<dbReference type="GO" id="GO:0004519">
    <property type="term" value="F:endonuclease activity"/>
    <property type="evidence" value="ECO:0007669"/>
    <property type="project" value="UniProtKB-KW"/>
</dbReference>
<dbReference type="STRING" id="59733.SAMN05421769_0107"/>
<protein>
    <submittedName>
        <fullName evidence="2">HNH endonuclease</fullName>
    </submittedName>
</protein>
<gene>
    <name evidence="2" type="ORF">SAMN05421769_0107</name>
</gene>
<keyword evidence="2" id="KW-0255">Endonuclease</keyword>
<dbReference type="Pfam" id="PF01844">
    <property type="entry name" value="HNH"/>
    <property type="match status" value="1"/>
</dbReference>
<name>A0A1N6EB51_9FLAO</name>
<evidence type="ECO:0000313" key="3">
    <source>
        <dbReference type="Proteomes" id="UP000184782"/>
    </source>
</evidence>
<dbReference type="RefSeq" id="WP_074228062.1">
    <property type="nucleotide sequence ID" value="NZ_FSRQ01000001.1"/>
</dbReference>
<evidence type="ECO:0000313" key="2">
    <source>
        <dbReference type="EMBL" id="SIN80258.1"/>
    </source>
</evidence>
<dbReference type="GO" id="GO:0008270">
    <property type="term" value="F:zinc ion binding"/>
    <property type="evidence" value="ECO:0007669"/>
    <property type="project" value="InterPro"/>
</dbReference>
<dbReference type="InterPro" id="IPR002711">
    <property type="entry name" value="HNH"/>
</dbReference>
<reference evidence="3" key="1">
    <citation type="submission" date="2016-12" db="EMBL/GenBank/DDBJ databases">
        <authorList>
            <person name="Varghese N."/>
            <person name="Submissions S."/>
        </authorList>
    </citation>
    <scope>NUCLEOTIDE SEQUENCE [LARGE SCALE GENOMIC DNA]</scope>
    <source>
        <strain evidence="3">DSM 16779</strain>
    </source>
</reference>
<accession>A0A1N6EB51</accession>
<dbReference type="EMBL" id="FSRQ01000001">
    <property type="protein sequence ID" value="SIN80258.1"/>
    <property type="molecule type" value="Genomic_DNA"/>
</dbReference>
<proteinExistence type="predicted"/>
<keyword evidence="2" id="KW-0378">Hydrolase</keyword>
<dbReference type="Proteomes" id="UP000184782">
    <property type="component" value="Unassembled WGS sequence"/>
</dbReference>
<dbReference type="OrthoDB" id="5379188at2"/>
<dbReference type="AlphaFoldDB" id="A0A1N6EB51"/>
<organism evidence="2 3">
    <name type="scientific">Chryseobacterium scophthalmum</name>
    <dbReference type="NCBI Taxonomy" id="59733"/>
    <lineage>
        <taxon>Bacteria</taxon>
        <taxon>Pseudomonadati</taxon>
        <taxon>Bacteroidota</taxon>
        <taxon>Flavobacteriia</taxon>
        <taxon>Flavobacteriales</taxon>
        <taxon>Weeksellaceae</taxon>
        <taxon>Chryseobacterium group</taxon>
        <taxon>Chryseobacterium</taxon>
    </lineage>
</organism>
<dbReference type="GO" id="GO:0003676">
    <property type="term" value="F:nucleic acid binding"/>
    <property type="evidence" value="ECO:0007669"/>
    <property type="project" value="InterPro"/>
</dbReference>
<sequence length="229" mass="26730">MACSRGKANPDNFTKVKLFANSGGYCQRPECNEPLFKTFKEKEIHIAEIAHIISVNKGARKDDSLTDIEKGDYDNLILLCPNCHTIIDKNEDDFPKQLINTWKRNHEESISKIFGIKKFDDRTSVKLIITPLFEENKTVFELYGPETEERFNPESEMPEIWLEKIRTILIPNNRKLLNIIEINSHLLTESEKEIFQNFQQHVKDFEAKHIFNTISTGIRFPQEIKTVYV</sequence>